<dbReference type="InterPro" id="IPR005828">
    <property type="entry name" value="MFS_sugar_transport-like"/>
</dbReference>
<evidence type="ECO:0000313" key="9">
    <source>
        <dbReference type="EMBL" id="CAD8355080.1"/>
    </source>
</evidence>
<feature type="transmembrane region" description="Helical" evidence="7">
    <location>
        <begin position="415"/>
        <end position="434"/>
    </location>
</feature>
<evidence type="ECO:0000259" key="8">
    <source>
        <dbReference type="PROSITE" id="PS50850"/>
    </source>
</evidence>
<keyword evidence="5 7" id="KW-0472">Membrane</keyword>
<evidence type="ECO:0000256" key="1">
    <source>
        <dbReference type="ARBA" id="ARBA00004141"/>
    </source>
</evidence>
<dbReference type="InterPro" id="IPR036259">
    <property type="entry name" value="MFS_trans_sf"/>
</dbReference>
<name>A0A7S0A707_9DINO</name>
<comment type="subcellular location">
    <subcellularLocation>
        <location evidence="1">Membrane</location>
        <topology evidence="1">Multi-pass membrane protein</topology>
    </subcellularLocation>
</comment>
<dbReference type="PANTHER" id="PTHR23511">
    <property type="entry name" value="SYNAPTIC VESICLE GLYCOPROTEIN 2"/>
    <property type="match status" value="1"/>
</dbReference>
<dbReference type="InterPro" id="IPR020846">
    <property type="entry name" value="MFS_dom"/>
</dbReference>
<accession>A0A7S0A707</accession>
<keyword evidence="2" id="KW-0813">Transport</keyword>
<feature type="transmembrane region" description="Helical" evidence="7">
    <location>
        <begin position="383"/>
        <end position="403"/>
    </location>
</feature>
<dbReference type="EMBL" id="HBEG01017349">
    <property type="protein sequence ID" value="CAD8355080.1"/>
    <property type="molecule type" value="Transcribed_RNA"/>
</dbReference>
<evidence type="ECO:0000256" key="6">
    <source>
        <dbReference type="SAM" id="MobiDB-lite"/>
    </source>
</evidence>
<evidence type="ECO:0000256" key="7">
    <source>
        <dbReference type="SAM" id="Phobius"/>
    </source>
</evidence>
<dbReference type="AlphaFoldDB" id="A0A7S0A707"/>
<feature type="transmembrane region" description="Helical" evidence="7">
    <location>
        <begin position="152"/>
        <end position="174"/>
    </location>
</feature>
<sequence length="514" mass="55787">MPVKELPDERPLLPEVIERLGFGLAQVRAGLVGGGVYFADGAELLLISAVTNAVAQQWGMSPLQKGLVVTLVFVGIAVGNFASGPIADAYGRRQLILASFCGIFFFSILSSMTVNCATLSVVRFFVGAAFGLGQPAWSTLGAEITPADWRVGMQGISQGFFVLGEVYSTVLLMVDDPTLKHLHWRWLLRMGAIPAAVFLVLGLFLLHQSPSFLAVAGRCNEAKAVLESMRHDNSAHNVPVDFRMATSVNQLPRSLRRNSRRISLQSRGELRRQLRGIFGQDLWLSTLIVTYSCFVLNFLYYGCLYAFPQVLAESSATEGGTALELLIGALWELPGQALGILLGFRLPRKLNMKVYLWLSGASVLAFALSNAHGTRAAAIVRKLGYYGIKCFTDVGFVVVYQYSIEIYPTKVRTTGTALAVGSGRLGGIISPLIFELIHSSGSSAAFFYILLGLCAANFFMIDLLKYETQGTMLKDEMEEGDGQEAEEERDESSALLPGAATASPIVPEPFTLGR</sequence>
<dbReference type="Pfam" id="PF00083">
    <property type="entry name" value="Sugar_tr"/>
    <property type="match status" value="1"/>
</dbReference>
<keyword evidence="3 7" id="KW-0812">Transmembrane</keyword>
<dbReference type="PROSITE" id="PS00216">
    <property type="entry name" value="SUGAR_TRANSPORT_1"/>
    <property type="match status" value="1"/>
</dbReference>
<proteinExistence type="predicted"/>
<organism evidence="9">
    <name type="scientific">Pyrodinium bahamense</name>
    <dbReference type="NCBI Taxonomy" id="73915"/>
    <lineage>
        <taxon>Eukaryota</taxon>
        <taxon>Sar</taxon>
        <taxon>Alveolata</taxon>
        <taxon>Dinophyceae</taxon>
        <taxon>Gonyaulacales</taxon>
        <taxon>Pyrocystaceae</taxon>
        <taxon>Pyrodinium</taxon>
    </lineage>
</organism>
<feature type="transmembrane region" description="Helical" evidence="7">
    <location>
        <begin position="354"/>
        <end position="371"/>
    </location>
</feature>
<keyword evidence="4 7" id="KW-1133">Transmembrane helix</keyword>
<evidence type="ECO:0000256" key="2">
    <source>
        <dbReference type="ARBA" id="ARBA00022448"/>
    </source>
</evidence>
<gene>
    <name evidence="9" type="ORF">PBAH0796_LOCUS10447</name>
</gene>
<evidence type="ECO:0000256" key="3">
    <source>
        <dbReference type="ARBA" id="ARBA00022692"/>
    </source>
</evidence>
<dbReference type="SUPFAM" id="SSF103473">
    <property type="entry name" value="MFS general substrate transporter"/>
    <property type="match status" value="1"/>
</dbReference>
<feature type="domain" description="Major facilitator superfamily (MFS) profile" evidence="8">
    <location>
        <begin position="29"/>
        <end position="469"/>
    </location>
</feature>
<dbReference type="PROSITE" id="PS00217">
    <property type="entry name" value="SUGAR_TRANSPORT_2"/>
    <property type="match status" value="1"/>
</dbReference>
<protein>
    <recommendedName>
        <fullName evidence="8">Major facilitator superfamily (MFS) profile domain-containing protein</fullName>
    </recommendedName>
</protein>
<feature type="region of interest" description="Disordered" evidence="6">
    <location>
        <begin position="475"/>
        <end position="514"/>
    </location>
</feature>
<dbReference type="GO" id="GO:0022857">
    <property type="term" value="F:transmembrane transporter activity"/>
    <property type="evidence" value="ECO:0007669"/>
    <property type="project" value="InterPro"/>
</dbReference>
<evidence type="ECO:0000256" key="4">
    <source>
        <dbReference type="ARBA" id="ARBA00022989"/>
    </source>
</evidence>
<dbReference type="InterPro" id="IPR005829">
    <property type="entry name" value="Sugar_transporter_CS"/>
</dbReference>
<feature type="compositionally biased region" description="Acidic residues" evidence="6">
    <location>
        <begin position="476"/>
        <end position="490"/>
    </location>
</feature>
<dbReference type="GO" id="GO:0016020">
    <property type="term" value="C:membrane"/>
    <property type="evidence" value="ECO:0007669"/>
    <property type="project" value="UniProtKB-SubCell"/>
</dbReference>
<feature type="transmembrane region" description="Helical" evidence="7">
    <location>
        <begin position="446"/>
        <end position="464"/>
    </location>
</feature>
<dbReference type="PROSITE" id="PS50850">
    <property type="entry name" value="MFS"/>
    <property type="match status" value="1"/>
</dbReference>
<feature type="transmembrane region" description="Helical" evidence="7">
    <location>
        <begin position="186"/>
        <end position="206"/>
    </location>
</feature>
<evidence type="ECO:0000256" key="5">
    <source>
        <dbReference type="ARBA" id="ARBA00023136"/>
    </source>
</evidence>
<reference evidence="9" key="1">
    <citation type="submission" date="2021-01" db="EMBL/GenBank/DDBJ databases">
        <authorList>
            <person name="Corre E."/>
            <person name="Pelletier E."/>
            <person name="Niang G."/>
            <person name="Scheremetjew M."/>
            <person name="Finn R."/>
            <person name="Kale V."/>
            <person name="Holt S."/>
            <person name="Cochrane G."/>
            <person name="Meng A."/>
            <person name="Brown T."/>
            <person name="Cohen L."/>
        </authorList>
    </citation>
    <scope>NUCLEOTIDE SEQUENCE</scope>
    <source>
        <strain evidence="9">Pbaha01</strain>
    </source>
</reference>
<dbReference type="PANTHER" id="PTHR23511:SF34">
    <property type="entry name" value="SYNAPTIC VESICLE GLYCOPROTEIN 2"/>
    <property type="match status" value="1"/>
</dbReference>
<feature type="transmembrane region" description="Helical" evidence="7">
    <location>
        <begin position="95"/>
        <end position="114"/>
    </location>
</feature>
<feature type="transmembrane region" description="Helical" evidence="7">
    <location>
        <begin position="66"/>
        <end position="83"/>
    </location>
</feature>
<feature type="transmembrane region" description="Helical" evidence="7">
    <location>
        <begin position="282"/>
        <end position="302"/>
    </location>
</feature>
<dbReference type="Gene3D" id="1.20.1250.20">
    <property type="entry name" value="MFS general substrate transporter like domains"/>
    <property type="match status" value="1"/>
</dbReference>